<keyword evidence="3" id="KW-1185">Reference proteome</keyword>
<dbReference type="InterPro" id="IPR040676">
    <property type="entry name" value="DUF5641"/>
</dbReference>
<dbReference type="InterPro" id="IPR036397">
    <property type="entry name" value="RNaseH_sf"/>
</dbReference>
<dbReference type="PANTHER" id="PTHR47331">
    <property type="entry name" value="PHD-TYPE DOMAIN-CONTAINING PROTEIN"/>
    <property type="match status" value="1"/>
</dbReference>
<dbReference type="PROSITE" id="PS50994">
    <property type="entry name" value="INTEGRASE"/>
    <property type="match status" value="1"/>
</dbReference>
<evidence type="ECO:0000313" key="3">
    <source>
        <dbReference type="Proteomes" id="UP001314205"/>
    </source>
</evidence>
<dbReference type="GO" id="GO:0003676">
    <property type="term" value="F:nucleic acid binding"/>
    <property type="evidence" value="ECO:0007669"/>
    <property type="project" value="InterPro"/>
</dbReference>
<reference evidence="2 3" key="1">
    <citation type="submission" date="2023-11" db="EMBL/GenBank/DDBJ databases">
        <authorList>
            <person name="Hedman E."/>
            <person name="Englund M."/>
            <person name="Stromberg M."/>
            <person name="Nyberg Akerstrom W."/>
            <person name="Nylinder S."/>
            <person name="Jareborg N."/>
            <person name="Kallberg Y."/>
            <person name="Kronander E."/>
        </authorList>
    </citation>
    <scope>NUCLEOTIDE SEQUENCE [LARGE SCALE GENOMIC DNA]</scope>
</reference>
<gene>
    <name evidence="2" type="ORF">PARMNEM_LOCUS14074</name>
</gene>
<name>A0AAV1LH85_9NEOP</name>
<accession>A0AAV1LH85</accession>
<dbReference type="Pfam" id="PF18701">
    <property type="entry name" value="DUF5641"/>
    <property type="match status" value="1"/>
</dbReference>
<comment type="caution">
    <text evidence="2">The sequence shown here is derived from an EMBL/GenBank/DDBJ whole genome shotgun (WGS) entry which is preliminary data.</text>
</comment>
<proteinExistence type="predicted"/>
<dbReference type="Gene3D" id="3.30.420.10">
    <property type="entry name" value="Ribonuclease H-like superfamily/Ribonuclease H"/>
    <property type="match status" value="1"/>
</dbReference>
<evidence type="ECO:0000313" key="2">
    <source>
        <dbReference type="EMBL" id="CAK1594449.1"/>
    </source>
</evidence>
<dbReference type="PANTHER" id="PTHR47331:SF1">
    <property type="entry name" value="GAG-LIKE PROTEIN"/>
    <property type="match status" value="1"/>
</dbReference>
<sequence length="325" mass="36608">MGQLPPARVNPNRAFFNSGVSGPVQLRTSKGRGYKSTKGYICVFVCMSTRAIHLEAVTDLTSQAFISAFRRIVARRGHCGNLWSDNGTNFVGAAKELKCMFEQGKANLAREVAELLSNDGTTWHFIPPKAPNFGGLWEAGVRSVKKHLSRINGTTKLTYEEMATLLAQIEACLNSRPICHSDNTSETLDPLTPGHFLIGEPIINIPDINYEHKNVGMLSRWQFLQNRMQDFWRRWKSEYLHSLQQRHKWQDTVPSQCVGDIVIIKKDDLPPAKWLLGKIITLHPGADQLVRVATVQCKGNNILKRPLSKLILLPMKPNDEEQCHC</sequence>
<dbReference type="Proteomes" id="UP001314205">
    <property type="component" value="Unassembled WGS sequence"/>
</dbReference>
<organism evidence="2 3">
    <name type="scientific">Parnassius mnemosyne</name>
    <name type="common">clouded apollo</name>
    <dbReference type="NCBI Taxonomy" id="213953"/>
    <lineage>
        <taxon>Eukaryota</taxon>
        <taxon>Metazoa</taxon>
        <taxon>Ecdysozoa</taxon>
        <taxon>Arthropoda</taxon>
        <taxon>Hexapoda</taxon>
        <taxon>Insecta</taxon>
        <taxon>Pterygota</taxon>
        <taxon>Neoptera</taxon>
        <taxon>Endopterygota</taxon>
        <taxon>Lepidoptera</taxon>
        <taxon>Glossata</taxon>
        <taxon>Ditrysia</taxon>
        <taxon>Papilionoidea</taxon>
        <taxon>Papilionidae</taxon>
        <taxon>Parnassiinae</taxon>
        <taxon>Parnassini</taxon>
        <taxon>Parnassius</taxon>
        <taxon>Driopa</taxon>
    </lineage>
</organism>
<dbReference type="AlphaFoldDB" id="A0AAV1LH85"/>
<dbReference type="InterPro" id="IPR001584">
    <property type="entry name" value="Integrase_cat-core"/>
</dbReference>
<feature type="domain" description="Integrase catalytic" evidence="1">
    <location>
        <begin position="7"/>
        <end position="201"/>
    </location>
</feature>
<dbReference type="InterPro" id="IPR012337">
    <property type="entry name" value="RNaseH-like_sf"/>
</dbReference>
<dbReference type="GO" id="GO:0015074">
    <property type="term" value="P:DNA integration"/>
    <property type="evidence" value="ECO:0007669"/>
    <property type="project" value="InterPro"/>
</dbReference>
<evidence type="ECO:0000259" key="1">
    <source>
        <dbReference type="PROSITE" id="PS50994"/>
    </source>
</evidence>
<dbReference type="SUPFAM" id="SSF53098">
    <property type="entry name" value="Ribonuclease H-like"/>
    <property type="match status" value="1"/>
</dbReference>
<dbReference type="EMBL" id="CAVLGL010000090">
    <property type="protein sequence ID" value="CAK1594449.1"/>
    <property type="molecule type" value="Genomic_DNA"/>
</dbReference>
<protein>
    <recommendedName>
        <fullName evidence="1">Integrase catalytic domain-containing protein</fullName>
    </recommendedName>
</protein>